<evidence type="ECO:0000256" key="1">
    <source>
        <dbReference type="ARBA" id="ARBA00022679"/>
    </source>
</evidence>
<feature type="domain" description="N-acetyltransferase" evidence="3">
    <location>
        <begin position="1"/>
        <end position="140"/>
    </location>
</feature>
<dbReference type="PROSITE" id="PS51186">
    <property type="entry name" value="GNAT"/>
    <property type="match status" value="1"/>
</dbReference>
<evidence type="ECO:0000313" key="5">
    <source>
        <dbReference type="Proteomes" id="UP000198635"/>
    </source>
</evidence>
<sequence length="143" mass="16559">MFKRVQSPEEQLRVMMIRAIVFMEEQGIAYADEMDMHDATALHILGEIDGEPVACGRIRYQGDRAFLQRLAVRRAWRGQRLGSALLAFMLKECRKDGFGRFDLHAQTRAVGFYRRHGFTTCGEEFEEAGIPHVHMWLRDTTPE</sequence>
<keyword evidence="1 4" id="KW-0808">Transferase</keyword>
<dbReference type="InterPro" id="IPR050832">
    <property type="entry name" value="Bact_Acetyltransf"/>
</dbReference>
<dbReference type="AlphaFoldDB" id="A0A1I3Z6F0"/>
<dbReference type="STRING" id="52560.SAMN04488082_12276"/>
<dbReference type="SUPFAM" id="SSF55729">
    <property type="entry name" value="Acyl-CoA N-acyltransferases (Nat)"/>
    <property type="match status" value="1"/>
</dbReference>
<evidence type="ECO:0000259" key="3">
    <source>
        <dbReference type="PROSITE" id="PS51186"/>
    </source>
</evidence>
<dbReference type="Pfam" id="PF13673">
    <property type="entry name" value="Acetyltransf_10"/>
    <property type="match status" value="1"/>
</dbReference>
<evidence type="ECO:0000256" key="2">
    <source>
        <dbReference type="ARBA" id="ARBA00023315"/>
    </source>
</evidence>
<evidence type="ECO:0000313" key="4">
    <source>
        <dbReference type="EMBL" id="SFK39530.1"/>
    </source>
</evidence>
<dbReference type="PANTHER" id="PTHR43877">
    <property type="entry name" value="AMINOALKYLPHOSPHONATE N-ACETYLTRANSFERASE-RELATED-RELATED"/>
    <property type="match status" value="1"/>
</dbReference>
<keyword evidence="5" id="KW-1185">Reference proteome</keyword>
<organism evidence="4 5">
    <name type="scientific">Desulfomicrobium apsheronum</name>
    <dbReference type="NCBI Taxonomy" id="52560"/>
    <lineage>
        <taxon>Bacteria</taxon>
        <taxon>Pseudomonadati</taxon>
        <taxon>Thermodesulfobacteriota</taxon>
        <taxon>Desulfovibrionia</taxon>
        <taxon>Desulfovibrionales</taxon>
        <taxon>Desulfomicrobiaceae</taxon>
        <taxon>Desulfomicrobium</taxon>
    </lineage>
</organism>
<dbReference type="EMBL" id="FORX01000022">
    <property type="protein sequence ID" value="SFK39530.1"/>
    <property type="molecule type" value="Genomic_DNA"/>
</dbReference>
<gene>
    <name evidence="4" type="ORF">SAMN04488082_12276</name>
</gene>
<dbReference type="InterPro" id="IPR000182">
    <property type="entry name" value="GNAT_dom"/>
</dbReference>
<proteinExistence type="predicted"/>
<dbReference type="CDD" id="cd04301">
    <property type="entry name" value="NAT_SF"/>
    <property type="match status" value="1"/>
</dbReference>
<dbReference type="Gene3D" id="3.40.630.30">
    <property type="match status" value="1"/>
</dbReference>
<name>A0A1I3Z6F0_9BACT</name>
<dbReference type="RefSeq" id="WP_177193242.1">
    <property type="nucleotide sequence ID" value="NZ_FORX01000022.1"/>
</dbReference>
<dbReference type="InterPro" id="IPR016181">
    <property type="entry name" value="Acyl_CoA_acyltransferase"/>
</dbReference>
<accession>A0A1I3Z6F0</accession>
<reference evidence="5" key="1">
    <citation type="submission" date="2016-10" db="EMBL/GenBank/DDBJ databases">
        <authorList>
            <person name="Varghese N."/>
            <person name="Submissions S."/>
        </authorList>
    </citation>
    <scope>NUCLEOTIDE SEQUENCE [LARGE SCALE GENOMIC DNA]</scope>
    <source>
        <strain evidence="5">DSM 5918</strain>
    </source>
</reference>
<dbReference type="Proteomes" id="UP000198635">
    <property type="component" value="Unassembled WGS sequence"/>
</dbReference>
<keyword evidence="2 4" id="KW-0012">Acyltransferase</keyword>
<protein>
    <submittedName>
        <fullName evidence="4">Predicted N-acyltransferase, GNAT family</fullName>
    </submittedName>
</protein>
<dbReference type="GO" id="GO:0016747">
    <property type="term" value="F:acyltransferase activity, transferring groups other than amino-acyl groups"/>
    <property type="evidence" value="ECO:0007669"/>
    <property type="project" value="InterPro"/>
</dbReference>